<protein>
    <submittedName>
        <fullName evidence="1">Uncharacterized protein</fullName>
    </submittedName>
</protein>
<comment type="caution">
    <text evidence="1">The sequence shown here is derived from an EMBL/GenBank/DDBJ whole genome shotgun (WGS) entry which is preliminary data.</text>
</comment>
<proteinExistence type="predicted"/>
<evidence type="ECO:0000313" key="1">
    <source>
        <dbReference type="EMBL" id="GIQ92057.1"/>
    </source>
</evidence>
<dbReference type="AlphaFoldDB" id="A0A9K3DBG3"/>
<sequence>IGILTATGETTWAEVKARSEETKLCTYESDLFRAILTQTMGEDFVENSVNFVTDFADCEASLSTTPFMNDSVSLQYYQNKLTTLNPELLIVNDESLGDDHWWYIGQTGLNSTYDDMMYFVYHFPRDPKPTSGAAEFAALMQ</sequence>
<gene>
    <name evidence="1" type="ORF">KIPB_015609</name>
</gene>
<reference evidence="1 2" key="1">
    <citation type="journal article" date="2018" name="PLoS ONE">
        <title>The draft genome of Kipferlia bialata reveals reductive genome evolution in fornicate parasites.</title>
        <authorList>
            <person name="Tanifuji G."/>
            <person name="Takabayashi S."/>
            <person name="Kume K."/>
            <person name="Takagi M."/>
            <person name="Nakayama T."/>
            <person name="Kamikawa R."/>
            <person name="Inagaki Y."/>
            <person name="Hashimoto T."/>
        </authorList>
    </citation>
    <scope>NUCLEOTIDE SEQUENCE [LARGE SCALE GENOMIC DNA]</scope>
    <source>
        <strain evidence="1">NY0173</strain>
    </source>
</reference>
<evidence type="ECO:0000313" key="2">
    <source>
        <dbReference type="Proteomes" id="UP000265618"/>
    </source>
</evidence>
<accession>A0A9K3DBG3</accession>
<dbReference type="EMBL" id="BDIP01008879">
    <property type="protein sequence ID" value="GIQ92057.1"/>
    <property type="molecule type" value="Genomic_DNA"/>
</dbReference>
<organism evidence="1 2">
    <name type="scientific">Kipferlia bialata</name>
    <dbReference type="NCBI Taxonomy" id="797122"/>
    <lineage>
        <taxon>Eukaryota</taxon>
        <taxon>Metamonada</taxon>
        <taxon>Carpediemonas-like organisms</taxon>
        <taxon>Kipferlia</taxon>
    </lineage>
</organism>
<dbReference type="Proteomes" id="UP000265618">
    <property type="component" value="Unassembled WGS sequence"/>
</dbReference>
<feature type="non-terminal residue" evidence="1">
    <location>
        <position position="1"/>
    </location>
</feature>
<keyword evidence="2" id="KW-1185">Reference proteome</keyword>
<name>A0A9K3DBG3_9EUKA</name>
<feature type="non-terminal residue" evidence="1">
    <location>
        <position position="141"/>
    </location>
</feature>